<proteinExistence type="predicted"/>
<sequence>MSWITDMAALEALYDTPAEATQIKVTSRLTPAYTRWIEASRFCFLASVGPEGTDCTPRGDDGPVVQIADPGTLLLPDWRGNNRIDSLRNILRDGRVSLSFMVPGSTNVVRVNGTARLSTDTALTGRFERKGQRPKLVIVIAVAEVYVQCARALIRSGLWRRDDSEGLPSVGGILSEITAGAFDGAAYDTAWPKRAAETMW</sequence>
<evidence type="ECO:0000259" key="1">
    <source>
        <dbReference type="Pfam" id="PF01243"/>
    </source>
</evidence>
<dbReference type="AlphaFoldDB" id="A0A2U2C7X4"/>
<name>A0A2U2C7X4_9RHOB</name>
<accession>A0A2U2C7X4</accession>
<dbReference type="EMBL" id="QEYD01000008">
    <property type="protein sequence ID" value="PWE27951.1"/>
    <property type="molecule type" value="Genomic_DNA"/>
</dbReference>
<dbReference type="Pfam" id="PF01243">
    <property type="entry name" value="PNPOx_N"/>
    <property type="match status" value="1"/>
</dbReference>
<dbReference type="PANTHER" id="PTHR42815:SF2">
    <property type="entry name" value="FAD-BINDING, PUTATIVE (AFU_ORTHOLOGUE AFUA_6G07600)-RELATED"/>
    <property type="match status" value="1"/>
</dbReference>
<dbReference type="InterPro" id="IPR011576">
    <property type="entry name" value="Pyridox_Oxase_N"/>
</dbReference>
<gene>
    <name evidence="2" type="ORF">C4N9_13935</name>
</gene>
<dbReference type="OrthoDB" id="9790331at2"/>
<dbReference type="Gene3D" id="2.30.110.10">
    <property type="entry name" value="Electron Transport, Fmn-binding Protein, Chain A"/>
    <property type="match status" value="1"/>
</dbReference>
<dbReference type="GeneID" id="94365991"/>
<evidence type="ECO:0000313" key="3">
    <source>
        <dbReference type="Proteomes" id="UP000244940"/>
    </source>
</evidence>
<protein>
    <submittedName>
        <fullName evidence="2">Pyridoxamine 5'-phosphate oxidase</fullName>
    </submittedName>
</protein>
<reference evidence="2 3" key="1">
    <citation type="submission" date="2018-05" db="EMBL/GenBank/DDBJ databases">
        <title>Pararhodobacter marina sp. nov., isolated from deep-sea water of the Indian Ocean.</title>
        <authorList>
            <person name="Lai Q.Sr."/>
            <person name="Liu X."/>
            <person name="Shao Z."/>
        </authorList>
    </citation>
    <scope>NUCLEOTIDE SEQUENCE [LARGE SCALE GENOMIC DNA]</scope>
    <source>
        <strain evidence="2 3">CIC4N-9</strain>
    </source>
</reference>
<keyword evidence="3" id="KW-1185">Reference proteome</keyword>
<feature type="domain" description="Pyridoxamine 5'-phosphate oxidase N-terminal" evidence="1">
    <location>
        <begin position="29"/>
        <end position="149"/>
    </location>
</feature>
<organism evidence="2 3">
    <name type="scientific">Pararhodobacter marinus</name>
    <dbReference type="NCBI Taxonomy" id="2184063"/>
    <lineage>
        <taxon>Bacteria</taxon>
        <taxon>Pseudomonadati</taxon>
        <taxon>Pseudomonadota</taxon>
        <taxon>Alphaproteobacteria</taxon>
        <taxon>Rhodobacterales</taxon>
        <taxon>Paracoccaceae</taxon>
        <taxon>Pararhodobacter</taxon>
    </lineage>
</organism>
<dbReference type="InterPro" id="IPR012349">
    <property type="entry name" value="Split_barrel_FMN-bd"/>
</dbReference>
<dbReference type="Proteomes" id="UP000244940">
    <property type="component" value="Unassembled WGS sequence"/>
</dbReference>
<comment type="caution">
    <text evidence="2">The sequence shown here is derived from an EMBL/GenBank/DDBJ whole genome shotgun (WGS) entry which is preliminary data.</text>
</comment>
<dbReference type="NCBIfam" id="TIGR04025">
    <property type="entry name" value="PPOX_FMN_DR2398"/>
    <property type="match status" value="1"/>
</dbReference>
<dbReference type="InterPro" id="IPR024029">
    <property type="entry name" value="Pyridox_Oxase_FMN-dep"/>
</dbReference>
<dbReference type="SUPFAM" id="SSF50475">
    <property type="entry name" value="FMN-binding split barrel"/>
    <property type="match status" value="1"/>
</dbReference>
<dbReference type="PANTHER" id="PTHR42815">
    <property type="entry name" value="FAD-BINDING, PUTATIVE (AFU_ORTHOLOGUE AFUA_6G07600)-RELATED"/>
    <property type="match status" value="1"/>
</dbReference>
<dbReference type="RefSeq" id="WP_109533947.1">
    <property type="nucleotide sequence ID" value="NZ_QEYD01000008.1"/>
</dbReference>
<evidence type="ECO:0000313" key="2">
    <source>
        <dbReference type="EMBL" id="PWE27951.1"/>
    </source>
</evidence>